<reference evidence="2 3" key="1">
    <citation type="journal article" date="2014" name="Int. J. Syst. Evol. Microbiol.">
        <title>Complete genome sequence of Corynebacterium casei LMG S-19264T (=DSM 44701T), isolated from a smear-ripened cheese.</title>
        <authorList>
            <consortium name="US DOE Joint Genome Institute (JGI-PGF)"/>
            <person name="Walter F."/>
            <person name="Albersmeier A."/>
            <person name="Kalinowski J."/>
            <person name="Ruckert C."/>
        </authorList>
    </citation>
    <scope>NUCLEOTIDE SEQUENCE [LARGE SCALE GENOMIC DNA]</scope>
    <source>
        <strain evidence="2 3">KCTC 23968</strain>
    </source>
</reference>
<sequence>MPDSNLNILAVDTAINSDGYLPGLANPTTVAEIRDIYLSSQFSTAERIQQLRDLRTEMMARQSADVEAGFNGLISEIDAGLAKLESDGRGSADPDVTQHLDTAVNPDNLGE</sequence>
<protein>
    <submittedName>
        <fullName evidence="2">Uncharacterized protein</fullName>
    </submittedName>
</protein>
<gene>
    <name evidence="2" type="ORF">GCM10011309_23590</name>
</gene>
<feature type="compositionally biased region" description="Basic and acidic residues" evidence="1">
    <location>
        <begin position="85"/>
        <end position="98"/>
    </location>
</feature>
<feature type="region of interest" description="Disordered" evidence="1">
    <location>
        <begin position="85"/>
        <end position="111"/>
    </location>
</feature>
<evidence type="ECO:0000313" key="2">
    <source>
        <dbReference type="EMBL" id="GGX72528.1"/>
    </source>
</evidence>
<accession>A0A918KQZ5</accession>
<dbReference type="Proteomes" id="UP000600865">
    <property type="component" value="Unassembled WGS sequence"/>
</dbReference>
<dbReference type="RefSeq" id="WP_189586154.1">
    <property type="nucleotide sequence ID" value="NZ_BMYV01000002.1"/>
</dbReference>
<name>A0A918KQZ5_9PROT</name>
<evidence type="ECO:0000256" key="1">
    <source>
        <dbReference type="SAM" id="MobiDB-lite"/>
    </source>
</evidence>
<dbReference type="EMBL" id="BMYV01000002">
    <property type="protein sequence ID" value="GGX72528.1"/>
    <property type="molecule type" value="Genomic_DNA"/>
</dbReference>
<organism evidence="2 3">
    <name type="scientific">Litorimonas cladophorae</name>
    <dbReference type="NCBI Taxonomy" id="1220491"/>
    <lineage>
        <taxon>Bacteria</taxon>
        <taxon>Pseudomonadati</taxon>
        <taxon>Pseudomonadota</taxon>
        <taxon>Alphaproteobacteria</taxon>
        <taxon>Maricaulales</taxon>
        <taxon>Robiginitomaculaceae</taxon>
    </lineage>
</organism>
<comment type="caution">
    <text evidence="2">The sequence shown here is derived from an EMBL/GenBank/DDBJ whole genome shotgun (WGS) entry which is preliminary data.</text>
</comment>
<keyword evidence="3" id="KW-1185">Reference proteome</keyword>
<evidence type="ECO:0000313" key="3">
    <source>
        <dbReference type="Proteomes" id="UP000600865"/>
    </source>
</evidence>
<proteinExistence type="predicted"/>
<dbReference type="AlphaFoldDB" id="A0A918KQZ5"/>